<dbReference type="Pfam" id="PF11292">
    <property type="entry name" value="DUF3093"/>
    <property type="match status" value="1"/>
</dbReference>
<dbReference type="EMBL" id="JAERTX010000009">
    <property type="protein sequence ID" value="MBM9460565.1"/>
    <property type="molecule type" value="Genomic_DNA"/>
</dbReference>
<sequence length="169" mass="18561">MNTTASAGYHERLRVPLRWWAQGTMLIATLWLTLIVALIGSSAAWVAWGATAAAMILLAAFLRIYGDAKIVVRDGWFRAGRASIELRHVGTVEALDAEQTRLVSGRDADVRAYLLLRPYLKKSVRVQITDPADPAPYWLVSSRHPQALADALSAAVRDTAGRRPEQPTS</sequence>
<feature type="transmembrane region" description="Helical" evidence="1">
    <location>
        <begin position="19"/>
        <end position="39"/>
    </location>
</feature>
<gene>
    <name evidence="2" type="ORF">JK386_11680</name>
</gene>
<evidence type="ECO:0000313" key="3">
    <source>
        <dbReference type="Proteomes" id="UP000663791"/>
    </source>
</evidence>
<evidence type="ECO:0000256" key="1">
    <source>
        <dbReference type="SAM" id="Phobius"/>
    </source>
</evidence>
<protein>
    <submittedName>
        <fullName evidence="2">DUF3093 domain-containing protein</fullName>
    </submittedName>
</protein>
<comment type="caution">
    <text evidence="2">The sequence shown here is derived from an EMBL/GenBank/DDBJ whole genome shotgun (WGS) entry which is preliminary data.</text>
</comment>
<dbReference type="Proteomes" id="UP000663791">
    <property type="component" value="Unassembled WGS sequence"/>
</dbReference>
<organism evidence="2 3">
    <name type="scientific">Nocardioides faecalis</name>
    <dbReference type="NCBI Taxonomy" id="2803858"/>
    <lineage>
        <taxon>Bacteria</taxon>
        <taxon>Bacillati</taxon>
        <taxon>Actinomycetota</taxon>
        <taxon>Actinomycetes</taxon>
        <taxon>Propionibacteriales</taxon>
        <taxon>Nocardioidaceae</taxon>
        <taxon>Nocardioides</taxon>
    </lineage>
</organism>
<name>A0A938Y790_9ACTN</name>
<keyword evidence="1" id="KW-0812">Transmembrane</keyword>
<feature type="transmembrane region" description="Helical" evidence="1">
    <location>
        <begin position="45"/>
        <end position="65"/>
    </location>
</feature>
<reference evidence="2" key="1">
    <citation type="submission" date="2021-01" db="EMBL/GenBank/DDBJ databases">
        <title>Novel species in genus Nocardioides.</title>
        <authorList>
            <person name="Zhang G."/>
        </authorList>
    </citation>
    <scope>NUCLEOTIDE SEQUENCE</scope>
    <source>
        <strain evidence="2">Zg-536</strain>
    </source>
</reference>
<dbReference type="AlphaFoldDB" id="A0A938Y790"/>
<dbReference type="RefSeq" id="WP_205291876.1">
    <property type="nucleotide sequence ID" value="NZ_CP074406.1"/>
</dbReference>
<keyword evidence="1" id="KW-1133">Transmembrane helix</keyword>
<accession>A0A938Y790</accession>
<dbReference type="InterPro" id="IPR021443">
    <property type="entry name" value="DUF3093"/>
</dbReference>
<proteinExistence type="predicted"/>
<keyword evidence="1" id="KW-0472">Membrane</keyword>
<evidence type="ECO:0000313" key="2">
    <source>
        <dbReference type="EMBL" id="MBM9460565.1"/>
    </source>
</evidence>
<keyword evidence="3" id="KW-1185">Reference proteome</keyword>